<feature type="transmembrane region" description="Helical" evidence="8">
    <location>
        <begin position="281"/>
        <end position="302"/>
    </location>
</feature>
<evidence type="ECO:0000256" key="4">
    <source>
        <dbReference type="ARBA" id="ARBA00022847"/>
    </source>
</evidence>
<dbReference type="GO" id="GO:0008508">
    <property type="term" value="F:bile acid:sodium symporter activity"/>
    <property type="evidence" value="ECO:0007669"/>
    <property type="project" value="TreeGrafter"/>
</dbReference>
<name>T1IKK9_STRMM</name>
<dbReference type="AlphaFoldDB" id="T1IKK9"/>
<keyword evidence="6 8" id="KW-0472">Membrane</keyword>
<evidence type="ECO:0000313" key="9">
    <source>
        <dbReference type="EnsemblMetazoa" id="SMAR001459-PA"/>
    </source>
</evidence>
<dbReference type="PhylomeDB" id="T1IKK9"/>
<dbReference type="InterPro" id="IPR004710">
    <property type="entry name" value="Bilac:Na_transpt"/>
</dbReference>
<dbReference type="InterPro" id="IPR038770">
    <property type="entry name" value="Na+/solute_symporter_sf"/>
</dbReference>
<feature type="compositionally biased region" description="Polar residues" evidence="7">
    <location>
        <begin position="24"/>
        <end position="33"/>
    </location>
</feature>
<accession>T1IKK9</accession>
<dbReference type="PANTHER" id="PTHR10361:SF28">
    <property type="entry name" value="P3 PROTEIN-RELATED"/>
    <property type="match status" value="1"/>
</dbReference>
<dbReference type="PANTHER" id="PTHR10361">
    <property type="entry name" value="SODIUM-BILE ACID COTRANSPORTER"/>
    <property type="match status" value="1"/>
</dbReference>
<keyword evidence="10" id="KW-1185">Reference proteome</keyword>
<dbReference type="EnsemblMetazoa" id="SMAR001459-RA">
    <property type="protein sequence ID" value="SMAR001459-PA"/>
    <property type="gene ID" value="SMAR001459"/>
</dbReference>
<evidence type="ECO:0008006" key="11">
    <source>
        <dbReference type="Google" id="ProtNLM"/>
    </source>
</evidence>
<evidence type="ECO:0000256" key="5">
    <source>
        <dbReference type="ARBA" id="ARBA00022989"/>
    </source>
</evidence>
<comment type="similarity">
    <text evidence="2">Belongs to the bile acid:sodium symporter (BASS) (TC 2.A.28) family.</text>
</comment>
<evidence type="ECO:0000256" key="6">
    <source>
        <dbReference type="ARBA" id="ARBA00023136"/>
    </source>
</evidence>
<feature type="transmembrane region" description="Helical" evidence="8">
    <location>
        <begin position="190"/>
        <end position="211"/>
    </location>
</feature>
<feature type="transmembrane region" description="Helical" evidence="8">
    <location>
        <begin position="56"/>
        <end position="78"/>
    </location>
</feature>
<dbReference type="GO" id="GO:0016020">
    <property type="term" value="C:membrane"/>
    <property type="evidence" value="ECO:0007669"/>
    <property type="project" value="UniProtKB-SubCell"/>
</dbReference>
<dbReference type="HOGENOM" id="CLU_034788_7_0_1"/>
<keyword evidence="4" id="KW-0769">Symport</keyword>
<dbReference type="Proteomes" id="UP000014500">
    <property type="component" value="Unassembled WGS sequence"/>
</dbReference>
<feature type="transmembrane region" description="Helical" evidence="8">
    <location>
        <begin position="217"/>
        <end position="237"/>
    </location>
</feature>
<proteinExistence type="inferred from homology"/>
<dbReference type="EMBL" id="JH430552">
    <property type="status" value="NOT_ANNOTATED_CDS"/>
    <property type="molecule type" value="Genomic_DNA"/>
</dbReference>
<feature type="transmembrane region" description="Helical" evidence="8">
    <location>
        <begin position="249"/>
        <end position="269"/>
    </location>
</feature>
<comment type="subcellular location">
    <subcellularLocation>
        <location evidence="1">Membrane</location>
        <topology evidence="1">Multi-pass membrane protein</topology>
    </subcellularLocation>
</comment>
<feature type="region of interest" description="Disordered" evidence="7">
    <location>
        <begin position="1"/>
        <end position="34"/>
    </location>
</feature>
<organism evidence="9 10">
    <name type="scientific">Strigamia maritima</name>
    <name type="common">European centipede</name>
    <name type="synonym">Geophilus maritimus</name>
    <dbReference type="NCBI Taxonomy" id="126957"/>
    <lineage>
        <taxon>Eukaryota</taxon>
        <taxon>Metazoa</taxon>
        <taxon>Ecdysozoa</taxon>
        <taxon>Arthropoda</taxon>
        <taxon>Myriapoda</taxon>
        <taxon>Chilopoda</taxon>
        <taxon>Pleurostigmophora</taxon>
        <taxon>Geophilomorpha</taxon>
        <taxon>Linotaeniidae</taxon>
        <taxon>Strigamia</taxon>
    </lineage>
</organism>
<sequence length="316" mass="34371">MLSPPPVSLRRKPLVGPPTPPVGEQQSWGTETGLSKEETALAEAPHDITNHVKHSLISVFIALISQFVVMPASSYGLIKLAQFPSTTALGAMIFATCPGGSSSNLFTFLCGGDVSLSIMLTTISTVLAIGFMPLNMWIYARQWEGGDHLKVPYKSIAITLVWILVPLFFGMLAKRFTPKLANIINKVGSILGFGLIVAIGTLQYLMYLMAFHKDWKLWLIAAASPCVGFCFGYFLAFIAKKTASQCKAIAIETGMQSVSLATTIVVTSFPTYMHGEMTPFIIMTGIFTAILLLILAASIRIVDCFNKRYFSKVPVT</sequence>
<keyword evidence="3 8" id="KW-0812">Transmembrane</keyword>
<protein>
    <recommendedName>
        <fullName evidence="11">Ileal sodium/bile acid cotransporter</fullName>
    </recommendedName>
</protein>
<feature type="transmembrane region" description="Helical" evidence="8">
    <location>
        <begin position="90"/>
        <end position="111"/>
    </location>
</feature>
<feature type="transmembrane region" description="Helical" evidence="8">
    <location>
        <begin position="151"/>
        <end position="169"/>
    </location>
</feature>
<evidence type="ECO:0000256" key="3">
    <source>
        <dbReference type="ARBA" id="ARBA00022692"/>
    </source>
</evidence>
<evidence type="ECO:0000256" key="1">
    <source>
        <dbReference type="ARBA" id="ARBA00004141"/>
    </source>
</evidence>
<dbReference type="Gene3D" id="1.20.1530.20">
    <property type="match status" value="1"/>
</dbReference>
<dbReference type="OMA" id="KMWTDAD"/>
<keyword evidence="5 8" id="KW-1133">Transmembrane helix</keyword>
<evidence type="ECO:0000256" key="8">
    <source>
        <dbReference type="SAM" id="Phobius"/>
    </source>
</evidence>
<dbReference type="eggNOG" id="KOG2718">
    <property type="taxonomic scope" value="Eukaryota"/>
</dbReference>
<evidence type="ECO:0000256" key="7">
    <source>
        <dbReference type="SAM" id="MobiDB-lite"/>
    </source>
</evidence>
<dbReference type="Pfam" id="PF01758">
    <property type="entry name" value="SBF"/>
    <property type="match status" value="1"/>
</dbReference>
<reference evidence="9" key="2">
    <citation type="submission" date="2015-02" db="UniProtKB">
        <authorList>
            <consortium name="EnsemblMetazoa"/>
        </authorList>
    </citation>
    <scope>IDENTIFICATION</scope>
</reference>
<dbReference type="InterPro" id="IPR002657">
    <property type="entry name" value="BilAc:Na_symport/Acr3"/>
</dbReference>
<keyword evidence="4" id="KW-0813">Transport</keyword>
<feature type="transmembrane region" description="Helical" evidence="8">
    <location>
        <begin position="118"/>
        <end position="139"/>
    </location>
</feature>
<evidence type="ECO:0000313" key="10">
    <source>
        <dbReference type="Proteomes" id="UP000014500"/>
    </source>
</evidence>
<evidence type="ECO:0000256" key="2">
    <source>
        <dbReference type="ARBA" id="ARBA00006528"/>
    </source>
</evidence>
<reference evidence="10" key="1">
    <citation type="submission" date="2011-05" db="EMBL/GenBank/DDBJ databases">
        <authorList>
            <person name="Richards S.R."/>
            <person name="Qu J."/>
            <person name="Jiang H."/>
            <person name="Jhangiani S.N."/>
            <person name="Agravi P."/>
            <person name="Goodspeed R."/>
            <person name="Gross S."/>
            <person name="Mandapat C."/>
            <person name="Jackson L."/>
            <person name="Mathew T."/>
            <person name="Pu L."/>
            <person name="Thornton R."/>
            <person name="Saada N."/>
            <person name="Wilczek-Boney K.B."/>
            <person name="Lee S."/>
            <person name="Kovar C."/>
            <person name="Wu Y."/>
            <person name="Scherer S.E."/>
            <person name="Worley K.C."/>
            <person name="Muzny D.M."/>
            <person name="Gibbs R."/>
        </authorList>
    </citation>
    <scope>NUCLEOTIDE SEQUENCE</scope>
    <source>
        <strain evidence="10">Brora</strain>
    </source>
</reference>